<dbReference type="SUPFAM" id="SSF53300">
    <property type="entry name" value="vWA-like"/>
    <property type="match status" value="1"/>
</dbReference>
<feature type="transmembrane region" description="Helical" evidence="1">
    <location>
        <begin position="51"/>
        <end position="72"/>
    </location>
</feature>
<sequence>MINALGFDTPAALWLLVLGLLPLWRHGQSVLRHPAMLLMPEDRWSRALSWALRLIGMLCVVALVLGMAGLHLRQSEVERVGHGAHIMVVLDRSASMNDDFAGKYIQSTDAVQNPSKLKAAREVLAKFIESRQQDLVGLITFSTSPVFVLPLTHDQVALKAALDSAEAQGMGFTAVARGLGMALDYFKGKPVTGARLILLVSDGGAHIDSQTQDRIRSWFASEHAALAWIYIRGTNSPSIFVQPGEGDDAASAPEYFLHEYFKTLGVPYQAYEAENPRALEAALRDVGKMHNLPSHYFEKQPRRDLAGICYAAALLLLALLYGAKRMEISQWHA</sequence>
<protein>
    <submittedName>
        <fullName evidence="3">von Willebrand factor type A</fullName>
    </submittedName>
</protein>
<accession>C6XAQ7</accession>
<evidence type="ECO:0000259" key="2">
    <source>
        <dbReference type="PROSITE" id="PS50234"/>
    </source>
</evidence>
<dbReference type="OrthoDB" id="6206554at2"/>
<name>C6XAQ7_METGS</name>
<organism evidence="3 4">
    <name type="scientific">Methylovorus glucosotrophus (strain SIP3-4)</name>
    <dbReference type="NCBI Taxonomy" id="582744"/>
    <lineage>
        <taxon>Bacteria</taxon>
        <taxon>Pseudomonadati</taxon>
        <taxon>Pseudomonadota</taxon>
        <taxon>Betaproteobacteria</taxon>
        <taxon>Nitrosomonadales</taxon>
        <taxon>Methylophilaceae</taxon>
        <taxon>Methylovorus</taxon>
    </lineage>
</organism>
<dbReference type="RefSeq" id="WP_015829572.1">
    <property type="nucleotide sequence ID" value="NC_012969.1"/>
</dbReference>
<evidence type="ECO:0000256" key="1">
    <source>
        <dbReference type="SAM" id="Phobius"/>
    </source>
</evidence>
<gene>
    <name evidence="3" type="ordered locus">Msip34_0741</name>
</gene>
<dbReference type="InterPro" id="IPR036465">
    <property type="entry name" value="vWFA_dom_sf"/>
</dbReference>
<dbReference type="STRING" id="582744.Msip34_0741"/>
<reference evidence="3 4" key="2">
    <citation type="journal article" date="2011" name="J. Bacteriol.">
        <title>Genomes of three methylotrophs from a single niche uncover genetic and metabolic divergence of Methylophilaceae.</title>
        <authorList>
            <person name="Lapidus A."/>
            <person name="Clum A."/>
            <person name="Labutti K."/>
            <person name="Kaluzhnaya M.G."/>
            <person name="Lim S."/>
            <person name="Beck D.A."/>
            <person name="Glavina Del Rio T."/>
            <person name="Nolan M."/>
            <person name="Mavromatis K."/>
            <person name="Huntemann M."/>
            <person name="Lucas S."/>
            <person name="Lidstrom M.E."/>
            <person name="Ivanova N."/>
            <person name="Chistoserdova L."/>
        </authorList>
    </citation>
    <scope>NUCLEOTIDE SEQUENCE [LARGE SCALE GENOMIC DNA]</scope>
    <source>
        <strain evidence="3 4">SIP3-4</strain>
    </source>
</reference>
<dbReference type="PANTHER" id="PTHR37464:SF1">
    <property type="entry name" value="BLL2463 PROTEIN"/>
    <property type="match status" value="1"/>
</dbReference>
<evidence type="ECO:0000313" key="4">
    <source>
        <dbReference type="Proteomes" id="UP000002743"/>
    </source>
</evidence>
<dbReference type="InterPro" id="IPR002035">
    <property type="entry name" value="VWF_A"/>
</dbReference>
<reference evidence="4" key="1">
    <citation type="submission" date="2009-07" db="EMBL/GenBank/DDBJ databases">
        <title>Complete sequence of chromosome of Methylovorus sp. SIP3-4.</title>
        <authorList>
            <person name="Lucas S."/>
            <person name="Copeland A."/>
            <person name="Lapidus A."/>
            <person name="Glavina del Rio T."/>
            <person name="Tice H."/>
            <person name="Bruce D."/>
            <person name="Goodwin L."/>
            <person name="Pitluck S."/>
            <person name="Clum A."/>
            <person name="Larimer F."/>
            <person name="Land M."/>
            <person name="Hauser L."/>
            <person name="Kyrpides N."/>
            <person name="Mikhailova N."/>
            <person name="Kayluzhnaya M."/>
            <person name="Chistoserdova L."/>
        </authorList>
    </citation>
    <scope>NUCLEOTIDE SEQUENCE [LARGE SCALE GENOMIC DNA]</scope>
    <source>
        <strain evidence="4">SIP3-4</strain>
    </source>
</reference>
<dbReference type="SMART" id="SM00327">
    <property type="entry name" value="VWA"/>
    <property type="match status" value="1"/>
</dbReference>
<feature type="domain" description="VWFA" evidence="2">
    <location>
        <begin position="85"/>
        <end position="286"/>
    </location>
</feature>
<dbReference type="CDD" id="cd00198">
    <property type="entry name" value="vWFA"/>
    <property type="match status" value="1"/>
</dbReference>
<dbReference type="PANTHER" id="PTHR37464">
    <property type="entry name" value="BLL2463 PROTEIN"/>
    <property type="match status" value="1"/>
</dbReference>
<feature type="transmembrane region" description="Helical" evidence="1">
    <location>
        <begin position="305"/>
        <end position="323"/>
    </location>
</feature>
<keyword evidence="1" id="KW-0812">Transmembrane</keyword>
<dbReference type="PROSITE" id="PS50234">
    <property type="entry name" value="VWFA"/>
    <property type="match status" value="1"/>
</dbReference>
<dbReference type="AlphaFoldDB" id="C6XAQ7"/>
<dbReference type="Proteomes" id="UP000002743">
    <property type="component" value="Chromosome"/>
</dbReference>
<dbReference type="eggNOG" id="COG2304">
    <property type="taxonomic scope" value="Bacteria"/>
</dbReference>
<keyword evidence="4" id="KW-1185">Reference proteome</keyword>
<keyword evidence="1" id="KW-1133">Transmembrane helix</keyword>
<dbReference type="KEGG" id="mei:Msip34_0741"/>
<proteinExistence type="predicted"/>
<dbReference type="HOGENOM" id="CLU_071823_0_0_4"/>
<dbReference type="Gene3D" id="3.40.50.410">
    <property type="entry name" value="von Willebrand factor, type A domain"/>
    <property type="match status" value="1"/>
</dbReference>
<evidence type="ECO:0000313" key="3">
    <source>
        <dbReference type="EMBL" id="ACT49989.1"/>
    </source>
</evidence>
<dbReference type="EMBL" id="CP001674">
    <property type="protein sequence ID" value="ACT49989.1"/>
    <property type="molecule type" value="Genomic_DNA"/>
</dbReference>
<keyword evidence="1" id="KW-0472">Membrane</keyword>
<dbReference type="Pfam" id="PF13519">
    <property type="entry name" value="VWA_2"/>
    <property type="match status" value="1"/>
</dbReference>